<feature type="transmembrane region" description="Helical" evidence="3">
    <location>
        <begin position="185"/>
        <end position="202"/>
    </location>
</feature>
<evidence type="ECO:0000256" key="1">
    <source>
        <dbReference type="ARBA" id="ARBA00022676"/>
    </source>
</evidence>
<evidence type="ECO:0000313" key="6">
    <source>
        <dbReference type="Proteomes" id="UP000309584"/>
    </source>
</evidence>
<protein>
    <submittedName>
        <fullName evidence="5">Glycosyltransferase family 2 protein</fullName>
    </submittedName>
</protein>
<keyword evidence="1" id="KW-0328">Glycosyltransferase</keyword>
<keyword evidence="2" id="KW-0808">Transferase</keyword>
<feature type="domain" description="Glycosyltransferase 2-like" evidence="4">
    <location>
        <begin position="5"/>
        <end position="132"/>
    </location>
</feature>
<dbReference type="RefSeq" id="WP_137623487.1">
    <property type="nucleotide sequence ID" value="NZ_NXLY01000004.1"/>
</dbReference>
<keyword evidence="3" id="KW-0812">Transmembrane</keyword>
<gene>
    <name evidence="5" type="ORF">CQA75_02515</name>
</gene>
<accession>A0ABY2TNF9</accession>
<dbReference type="Gene3D" id="3.90.550.10">
    <property type="entry name" value="Spore Coat Polysaccharide Biosynthesis Protein SpsA, Chain A"/>
    <property type="match status" value="1"/>
</dbReference>
<dbReference type="CDD" id="cd00761">
    <property type="entry name" value="Glyco_tranf_GTA_type"/>
    <property type="match status" value="1"/>
</dbReference>
<dbReference type="InterPro" id="IPR001173">
    <property type="entry name" value="Glyco_trans_2-like"/>
</dbReference>
<dbReference type="EMBL" id="NXLY01000004">
    <property type="protein sequence ID" value="TKX34239.1"/>
    <property type="molecule type" value="Genomic_DNA"/>
</dbReference>
<organism evidence="5 6">
    <name type="scientific">Campylobacter taeniopygiae</name>
    <dbReference type="NCBI Taxonomy" id="2510188"/>
    <lineage>
        <taxon>Bacteria</taxon>
        <taxon>Pseudomonadati</taxon>
        <taxon>Campylobacterota</taxon>
        <taxon>Epsilonproteobacteria</taxon>
        <taxon>Campylobacterales</taxon>
        <taxon>Campylobacteraceae</taxon>
        <taxon>Campylobacter</taxon>
    </lineage>
</organism>
<evidence type="ECO:0000256" key="3">
    <source>
        <dbReference type="SAM" id="Phobius"/>
    </source>
</evidence>
<comment type="caution">
    <text evidence="5">The sequence shown here is derived from an EMBL/GenBank/DDBJ whole genome shotgun (WGS) entry which is preliminary data.</text>
</comment>
<dbReference type="Pfam" id="PF00535">
    <property type="entry name" value="Glycos_transf_2"/>
    <property type="match status" value="1"/>
</dbReference>
<reference evidence="5 6" key="1">
    <citation type="submission" date="2018-05" db="EMBL/GenBank/DDBJ databases">
        <title>Novel Campyloabacter and Helicobacter Species and Strains.</title>
        <authorList>
            <person name="Mannion A.J."/>
            <person name="Shen Z."/>
            <person name="Fox J.G."/>
        </authorList>
    </citation>
    <scope>NUCLEOTIDE SEQUENCE [LARGE SCALE GENOMIC DNA]</scope>
    <source>
        <strain evidence="6">MIT10-5678</strain>
    </source>
</reference>
<keyword evidence="3" id="KW-1133">Transmembrane helix</keyword>
<dbReference type="InterPro" id="IPR029044">
    <property type="entry name" value="Nucleotide-diphossugar_trans"/>
</dbReference>
<dbReference type="PANTHER" id="PTHR22916">
    <property type="entry name" value="GLYCOSYLTRANSFERASE"/>
    <property type="match status" value="1"/>
</dbReference>
<evidence type="ECO:0000313" key="5">
    <source>
        <dbReference type="EMBL" id="TKX34239.1"/>
    </source>
</evidence>
<keyword evidence="6" id="KW-1185">Reference proteome</keyword>
<sequence length="307" mass="36775">MPKISIILPTYNVEPYIERALQSCINQTFKDIEIIVVDDCGNDKSIDIAKEYAKKDERIKIVHNEKNLGLLRARYEGVKASNSSYIMFLDPDDYLELNLCEKIVEILCENDMVCYSLFKQDKEMQFVKNDEEISQKLNLDDYLSHCANSKKCYWNLCGKVIKKEKYLQAYQHAKHFGKINMGEDLLIFLYLLSFIKTIYFLYSQNYGYYYCFNIFSLTLSYDNRKYNEQIKILNFIKENFLTLKKGLVDKFYFIIFLDLCLYKEENLYSFYKQNISNTFLLYVKKKMFKIKRRLITLTKKILIKLYF</sequence>
<dbReference type="PANTHER" id="PTHR22916:SF51">
    <property type="entry name" value="GLYCOSYLTRANSFERASE EPSH-RELATED"/>
    <property type="match status" value="1"/>
</dbReference>
<evidence type="ECO:0000256" key="2">
    <source>
        <dbReference type="ARBA" id="ARBA00022679"/>
    </source>
</evidence>
<name>A0ABY2TNF9_9BACT</name>
<dbReference type="Proteomes" id="UP000309584">
    <property type="component" value="Unassembled WGS sequence"/>
</dbReference>
<keyword evidence="3" id="KW-0472">Membrane</keyword>
<dbReference type="SUPFAM" id="SSF53448">
    <property type="entry name" value="Nucleotide-diphospho-sugar transferases"/>
    <property type="match status" value="1"/>
</dbReference>
<proteinExistence type="predicted"/>
<evidence type="ECO:0000259" key="4">
    <source>
        <dbReference type="Pfam" id="PF00535"/>
    </source>
</evidence>